<name>A0A553ZWY7_9BACI</name>
<keyword evidence="2" id="KW-1185">Reference proteome</keyword>
<dbReference type="RefSeq" id="WP_143849301.1">
    <property type="nucleotide sequence ID" value="NZ_VLXZ01000008.1"/>
</dbReference>
<comment type="caution">
    <text evidence="1">The sequence shown here is derived from an EMBL/GenBank/DDBJ whole genome shotgun (WGS) entry which is preliminary data.</text>
</comment>
<gene>
    <name evidence="1" type="ORF">FN960_13730</name>
</gene>
<dbReference type="AlphaFoldDB" id="A0A553ZWY7"/>
<dbReference type="GO" id="GO:0032259">
    <property type="term" value="P:methylation"/>
    <property type="evidence" value="ECO:0007669"/>
    <property type="project" value="UniProtKB-KW"/>
</dbReference>
<dbReference type="GO" id="GO:0008168">
    <property type="term" value="F:methyltransferase activity"/>
    <property type="evidence" value="ECO:0007669"/>
    <property type="project" value="UniProtKB-KW"/>
</dbReference>
<dbReference type="Proteomes" id="UP000318521">
    <property type="component" value="Unassembled WGS sequence"/>
</dbReference>
<reference evidence="1 2" key="1">
    <citation type="submission" date="2019-07" db="EMBL/GenBank/DDBJ databases">
        <authorList>
            <person name="Park Y.J."/>
            <person name="Jeong S.E."/>
            <person name="Jung H.S."/>
        </authorList>
    </citation>
    <scope>NUCLEOTIDE SEQUENCE [LARGE SCALE GENOMIC DNA]</scope>
    <source>
        <strain evidence="2">P16(2019)</strain>
    </source>
</reference>
<sequence>MSREEQSVGLEKIVFIGRTFDEYMSMFDLSLEEMKGKKILDCPAGACSFTAEGNNKGLQVTACDIAYRFATEDIAKKGEHDIEHAMRHVEQAKDRYVWSYFKDVEDLKRTRLYAFNTFVQDRLVNQERYIYTELPSIPFADKSFELLLSAHFLFMYDDRLSYSFHLDTIKEFLRVAKEVRIFPLINLEGKRSVHINKMVAELSEYGVKAEEQRVSYEFQSGGHTILKLTRPTLK</sequence>
<protein>
    <submittedName>
        <fullName evidence="1">SAM-dependent methyltransferase</fullName>
    </submittedName>
</protein>
<keyword evidence="1" id="KW-0808">Transferase</keyword>
<dbReference type="OrthoDB" id="9787807at2"/>
<dbReference type="Gene3D" id="3.40.50.150">
    <property type="entry name" value="Vaccinia Virus protein VP39"/>
    <property type="match status" value="1"/>
</dbReference>
<proteinExistence type="predicted"/>
<dbReference type="EMBL" id="VLXZ01000008">
    <property type="protein sequence ID" value="TSB45961.1"/>
    <property type="molecule type" value="Genomic_DNA"/>
</dbReference>
<evidence type="ECO:0000313" key="1">
    <source>
        <dbReference type="EMBL" id="TSB45961.1"/>
    </source>
</evidence>
<evidence type="ECO:0000313" key="2">
    <source>
        <dbReference type="Proteomes" id="UP000318521"/>
    </source>
</evidence>
<keyword evidence="1" id="KW-0489">Methyltransferase</keyword>
<dbReference type="InterPro" id="IPR029063">
    <property type="entry name" value="SAM-dependent_MTases_sf"/>
</dbReference>
<dbReference type="SUPFAM" id="SSF53335">
    <property type="entry name" value="S-adenosyl-L-methionine-dependent methyltransferases"/>
    <property type="match status" value="1"/>
</dbReference>
<accession>A0A553ZWY7</accession>
<organism evidence="1 2">
    <name type="scientific">Alkalicoccobacillus porphyridii</name>
    <dbReference type="NCBI Taxonomy" id="2597270"/>
    <lineage>
        <taxon>Bacteria</taxon>
        <taxon>Bacillati</taxon>
        <taxon>Bacillota</taxon>
        <taxon>Bacilli</taxon>
        <taxon>Bacillales</taxon>
        <taxon>Bacillaceae</taxon>
        <taxon>Alkalicoccobacillus</taxon>
    </lineage>
</organism>